<sequence>MTVGEQPFAGVIETVEDMGRDVDGAIAALSLRLAKFVSGIAAVGTRFDALLMRKVPVVRSTLAG</sequence>
<accession>A0A164AHG9</accession>
<gene>
    <name evidence="1" type="ORF">A4G28_20830</name>
</gene>
<comment type="caution">
    <text evidence="1">The sequence shown here is derived from an EMBL/GenBank/DDBJ whole genome shotgun (WGS) entry which is preliminary data.</text>
</comment>
<reference evidence="2" key="1">
    <citation type="submission" date="2016-04" db="EMBL/GenBank/DDBJ databases">
        <authorList>
            <person name="Strapagiel D."/>
            <person name="Borowka P."/>
            <person name="Marciniak B."/>
            <person name="Bakula Z."/>
            <person name="Van Ingen J."/>
            <person name="Safianowska A."/>
            <person name="Dziadek J."/>
            <person name="Jagielski T."/>
        </authorList>
    </citation>
    <scope>NUCLEOTIDE SEQUENCE [LARGE SCALE GENOMIC DNA]</scope>
    <source>
        <strain evidence="2">1010001458</strain>
    </source>
</reference>
<organism evidence="1 2">
    <name type="scientific">Mycobacterium ostraviense</name>
    <dbReference type="NCBI Taxonomy" id="2738409"/>
    <lineage>
        <taxon>Bacteria</taxon>
        <taxon>Bacillati</taxon>
        <taxon>Actinomycetota</taxon>
        <taxon>Actinomycetes</taxon>
        <taxon>Mycobacteriales</taxon>
        <taxon>Mycobacteriaceae</taxon>
        <taxon>Mycobacterium</taxon>
    </lineage>
</organism>
<evidence type="ECO:0000313" key="2">
    <source>
        <dbReference type="Proteomes" id="UP000077342"/>
    </source>
</evidence>
<dbReference type="Proteomes" id="UP000077342">
    <property type="component" value="Unassembled WGS sequence"/>
</dbReference>
<dbReference type="RefSeq" id="WP_233428376.1">
    <property type="nucleotide sequence ID" value="NZ_LWCI01000106.1"/>
</dbReference>
<dbReference type="EMBL" id="LWCI01000106">
    <property type="protein sequence ID" value="KZS62482.1"/>
    <property type="molecule type" value="Genomic_DNA"/>
</dbReference>
<evidence type="ECO:0000313" key="1">
    <source>
        <dbReference type="EMBL" id="KZS62482.1"/>
    </source>
</evidence>
<proteinExistence type="predicted"/>
<keyword evidence="2" id="KW-1185">Reference proteome</keyword>
<name>A0A164AHG9_9MYCO</name>
<dbReference type="AlphaFoldDB" id="A0A164AHG9"/>
<protein>
    <submittedName>
        <fullName evidence="1">Uncharacterized protein</fullName>
    </submittedName>
</protein>